<protein>
    <submittedName>
        <fullName evidence="2">Uncharacterized protein</fullName>
    </submittedName>
</protein>
<keyword evidence="3" id="KW-1185">Reference proteome</keyword>
<organism evidence="2 3">
    <name type="scientific">Citricoccus parietis</name>
    <dbReference type="NCBI Taxonomy" id="592307"/>
    <lineage>
        <taxon>Bacteria</taxon>
        <taxon>Bacillati</taxon>
        <taxon>Actinomycetota</taxon>
        <taxon>Actinomycetes</taxon>
        <taxon>Micrococcales</taxon>
        <taxon>Micrococcaceae</taxon>
        <taxon>Citricoccus</taxon>
    </lineage>
</organism>
<feature type="region of interest" description="Disordered" evidence="1">
    <location>
        <begin position="28"/>
        <end position="47"/>
    </location>
</feature>
<evidence type="ECO:0000313" key="3">
    <source>
        <dbReference type="Proteomes" id="UP001589575"/>
    </source>
</evidence>
<reference evidence="2 3" key="1">
    <citation type="submission" date="2024-09" db="EMBL/GenBank/DDBJ databases">
        <authorList>
            <person name="Sun Q."/>
            <person name="Mori K."/>
        </authorList>
    </citation>
    <scope>NUCLEOTIDE SEQUENCE [LARGE SCALE GENOMIC DNA]</scope>
    <source>
        <strain evidence="2 3">CCM 7609</strain>
    </source>
</reference>
<accession>A0ABV5FWK3</accession>
<name>A0ABV5FWK3_9MICC</name>
<dbReference type="Proteomes" id="UP001589575">
    <property type="component" value="Unassembled WGS sequence"/>
</dbReference>
<sequence>MWPTSEKQSTRWACGEFKVAATFGHPSRCSASRPGRPARSGSRGCPSPGIAWICWGVNHSPA</sequence>
<proteinExistence type="predicted"/>
<comment type="caution">
    <text evidence="2">The sequence shown here is derived from an EMBL/GenBank/DDBJ whole genome shotgun (WGS) entry which is preliminary data.</text>
</comment>
<dbReference type="EMBL" id="JBHMFI010000001">
    <property type="protein sequence ID" value="MFB9071005.1"/>
    <property type="molecule type" value="Genomic_DNA"/>
</dbReference>
<gene>
    <name evidence="2" type="ORF">ACFFX0_07280</name>
</gene>
<evidence type="ECO:0000256" key="1">
    <source>
        <dbReference type="SAM" id="MobiDB-lite"/>
    </source>
</evidence>
<evidence type="ECO:0000313" key="2">
    <source>
        <dbReference type="EMBL" id="MFB9071005.1"/>
    </source>
</evidence>